<keyword evidence="2" id="KW-1185">Reference proteome</keyword>
<evidence type="ECO:0000313" key="2">
    <source>
        <dbReference type="Proteomes" id="UP001189429"/>
    </source>
</evidence>
<proteinExistence type="predicted"/>
<reference evidence="1" key="1">
    <citation type="submission" date="2023-10" db="EMBL/GenBank/DDBJ databases">
        <authorList>
            <person name="Chen Y."/>
            <person name="Shah S."/>
            <person name="Dougan E. K."/>
            <person name="Thang M."/>
            <person name="Chan C."/>
        </authorList>
    </citation>
    <scope>NUCLEOTIDE SEQUENCE [LARGE SCALE GENOMIC DNA]</scope>
</reference>
<name>A0ABN9R483_9DINO</name>
<feature type="non-terminal residue" evidence="1">
    <location>
        <position position="100"/>
    </location>
</feature>
<dbReference type="EMBL" id="CAUYUJ010005421">
    <property type="protein sequence ID" value="CAK0813584.1"/>
    <property type="molecule type" value="Genomic_DNA"/>
</dbReference>
<sequence length="100" mass="10852">VEPEAKVWWEGMPAEWRVSEDGFVDSAAYHTTVSGISRPGFSSAQIDPAGSVVGVCYGIVPLQLAPLQQAIDDEDMAFLSTHCERDPENPLHVYDDCAAT</sequence>
<organism evidence="1 2">
    <name type="scientific">Prorocentrum cordatum</name>
    <dbReference type="NCBI Taxonomy" id="2364126"/>
    <lineage>
        <taxon>Eukaryota</taxon>
        <taxon>Sar</taxon>
        <taxon>Alveolata</taxon>
        <taxon>Dinophyceae</taxon>
        <taxon>Prorocentrales</taxon>
        <taxon>Prorocentraceae</taxon>
        <taxon>Prorocentrum</taxon>
    </lineage>
</organism>
<evidence type="ECO:0000313" key="1">
    <source>
        <dbReference type="EMBL" id="CAK0813584.1"/>
    </source>
</evidence>
<protein>
    <submittedName>
        <fullName evidence="1">Uncharacterized protein</fullName>
    </submittedName>
</protein>
<accession>A0ABN9R483</accession>
<feature type="non-terminal residue" evidence="1">
    <location>
        <position position="1"/>
    </location>
</feature>
<dbReference type="Proteomes" id="UP001189429">
    <property type="component" value="Unassembled WGS sequence"/>
</dbReference>
<comment type="caution">
    <text evidence="1">The sequence shown here is derived from an EMBL/GenBank/DDBJ whole genome shotgun (WGS) entry which is preliminary data.</text>
</comment>
<gene>
    <name evidence="1" type="ORF">PCOR1329_LOCUS17453</name>
</gene>